<comment type="caution">
    <text evidence="2">The sequence shown here is derived from an EMBL/GenBank/DDBJ whole genome shotgun (WGS) entry which is preliminary data.</text>
</comment>
<dbReference type="Pfam" id="PF00646">
    <property type="entry name" value="F-box"/>
    <property type="match status" value="1"/>
</dbReference>
<dbReference type="InterPro" id="IPR036047">
    <property type="entry name" value="F-box-like_dom_sf"/>
</dbReference>
<dbReference type="CDD" id="cd09917">
    <property type="entry name" value="F-box_SF"/>
    <property type="match status" value="1"/>
</dbReference>
<accession>A0A8H7N4Q4</accession>
<reference evidence="2" key="1">
    <citation type="submission" date="2020-10" db="EMBL/GenBank/DDBJ databases">
        <title>High-Quality Genome Resource of Clonostachys rosea strain S41 by Oxford Nanopore Long-Read Sequencing.</title>
        <authorList>
            <person name="Wang H."/>
        </authorList>
    </citation>
    <scope>NUCLEOTIDE SEQUENCE</scope>
    <source>
        <strain evidence="2">S41</strain>
    </source>
</reference>
<gene>
    <name evidence="2" type="ORF">IM811_002885</name>
</gene>
<sequence length="473" mass="55914">MSVTSAEAPACKFQDSLPLELQQDIIRMLDPVSLISLSQASRHFRRVIDPQRKHFAERLLVIECRPEYKGPEIVSIDFFLRGCFADWILEDWDAHRWACTSCLKLLPHTRFNNHSILGLATRKPYEEWNPTLVTSSWAPSLHGTDWSKAARLKRIKDDKIDKSCWRQVSHYERHFSGHARWRRRCMECQYKDRSCDLHRSRRIRYESCLDRWFPQLADVLVSKRPPFPPRIIRPCRFNKTDEEWTMYVKRCHQCEKWQELRSFRFAGNRVNYPWSRAEDECRKAQDGTWVKITGPILCNHCFEREYGRESLAQALMNQFKGLLEDQTKEMAIRLHLPPNSFSRYRMQKSVHGEELKQLLEEIPQCSLLDDEPADTLAPEEVAALRDFHGKFKGVWGKIEEETEQHRRTGTPIGETYDPHAGGLLLLRLMVWQNHFHEFEAHWHWLKACAAEIEQNPDLLVVWALQRDPESLNL</sequence>
<dbReference type="InterPro" id="IPR001810">
    <property type="entry name" value="F-box_dom"/>
</dbReference>
<protein>
    <recommendedName>
        <fullName evidence="1">F-box domain-containing protein</fullName>
    </recommendedName>
</protein>
<dbReference type="Gene3D" id="1.20.1280.50">
    <property type="match status" value="1"/>
</dbReference>
<evidence type="ECO:0000313" key="3">
    <source>
        <dbReference type="Proteomes" id="UP000616885"/>
    </source>
</evidence>
<dbReference type="EMBL" id="JADCTT010000010">
    <property type="protein sequence ID" value="KAF9747551.1"/>
    <property type="molecule type" value="Genomic_DNA"/>
</dbReference>
<name>A0A8H7N4Q4_BIOOC</name>
<dbReference type="Proteomes" id="UP000616885">
    <property type="component" value="Unassembled WGS sequence"/>
</dbReference>
<dbReference type="SUPFAM" id="SSF81383">
    <property type="entry name" value="F-box domain"/>
    <property type="match status" value="1"/>
</dbReference>
<dbReference type="PROSITE" id="PS50181">
    <property type="entry name" value="FBOX"/>
    <property type="match status" value="1"/>
</dbReference>
<evidence type="ECO:0000259" key="1">
    <source>
        <dbReference type="PROSITE" id="PS50181"/>
    </source>
</evidence>
<dbReference type="SMART" id="SM00256">
    <property type="entry name" value="FBOX"/>
    <property type="match status" value="1"/>
</dbReference>
<dbReference type="AlphaFoldDB" id="A0A8H7N4Q4"/>
<feature type="domain" description="F-box" evidence="1">
    <location>
        <begin position="11"/>
        <end position="58"/>
    </location>
</feature>
<proteinExistence type="predicted"/>
<organism evidence="2 3">
    <name type="scientific">Bionectria ochroleuca</name>
    <name type="common">Gliocladium roseum</name>
    <dbReference type="NCBI Taxonomy" id="29856"/>
    <lineage>
        <taxon>Eukaryota</taxon>
        <taxon>Fungi</taxon>
        <taxon>Dikarya</taxon>
        <taxon>Ascomycota</taxon>
        <taxon>Pezizomycotina</taxon>
        <taxon>Sordariomycetes</taxon>
        <taxon>Hypocreomycetidae</taxon>
        <taxon>Hypocreales</taxon>
        <taxon>Bionectriaceae</taxon>
        <taxon>Clonostachys</taxon>
    </lineage>
</organism>
<evidence type="ECO:0000313" key="2">
    <source>
        <dbReference type="EMBL" id="KAF9747551.1"/>
    </source>
</evidence>